<dbReference type="EMBL" id="JASXSV010000004">
    <property type="protein sequence ID" value="MDP0588373.1"/>
    <property type="molecule type" value="Genomic_DNA"/>
</dbReference>
<name>A0AA90SX70_9GAMM</name>
<organism evidence="2 3">
    <name type="scientific">Candidatus Endonucleibacter bathymodioli</name>
    <dbReference type="NCBI Taxonomy" id="539814"/>
    <lineage>
        <taxon>Bacteria</taxon>
        <taxon>Pseudomonadati</taxon>
        <taxon>Pseudomonadota</taxon>
        <taxon>Gammaproteobacteria</taxon>
        <taxon>Oceanospirillales</taxon>
        <taxon>Endozoicomonadaceae</taxon>
        <taxon>Candidatus Endonucleibacter</taxon>
    </lineage>
</organism>
<evidence type="ECO:0000313" key="2">
    <source>
        <dbReference type="EMBL" id="MDP0588373.1"/>
    </source>
</evidence>
<keyword evidence="1" id="KW-0812">Transmembrane</keyword>
<accession>A0AA90SX70</accession>
<sequence>MNKKISDEKKIKSLCNKLPPIRQLAITKYELYCISSFLDRIADFNEITCINDLSYKSAIWESYVYLLYSKGRRGESTDNIFCQHNNDLLYSTFLTRTLKNIAAEAILNEQEIYKMLSLAKSALEAMTTPSCSKKEHVNYMDAFDATENVVSFYSKPTVIADNIIKQLHNFDISFITLGRSTKCAFIRSKHVGNEIKVVVSDGLFEFTSDDSKLSNHINVLITHYISRNVFKKALFMGLAGVAAGAFSWFYNYYLNSNFCITCTFTDLNL</sequence>
<proteinExistence type="predicted"/>
<keyword evidence="1" id="KW-0472">Membrane</keyword>
<feature type="transmembrane region" description="Helical" evidence="1">
    <location>
        <begin position="233"/>
        <end position="253"/>
    </location>
</feature>
<protein>
    <submittedName>
        <fullName evidence="2">Uncharacterized protein</fullName>
    </submittedName>
</protein>
<dbReference type="Proteomes" id="UP001178148">
    <property type="component" value="Unassembled WGS sequence"/>
</dbReference>
<evidence type="ECO:0000256" key="1">
    <source>
        <dbReference type="SAM" id="Phobius"/>
    </source>
</evidence>
<reference evidence="2 3" key="1">
    <citation type="journal article" date="2023" name="bioRxiv">
        <title>An intranuclear bacterial parasite of deep-sea mussels expresses apoptosis inhibitors acquired from its host.</title>
        <authorList>
            <person name="Gonzalez Porras M.A."/>
            <person name="Assie A."/>
            <person name="Tietjen M."/>
            <person name="Violette M."/>
            <person name="Kleiner M."/>
            <person name="Gruber-Vodicka H."/>
            <person name="Dubilier N."/>
            <person name="Leisch N."/>
        </authorList>
    </citation>
    <scope>NUCLEOTIDE SEQUENCE [LARGE SCALE GENOMIC DNA]</scope>
    <source>
        <strain evidence="2">IAP13</strain>
    </source>
</reference>
<keyword evidence="1" id="KW-1133">Transmembrane helix</keyword>
<evidence type="ECO:0000313" key="3">
    <source>
        <dbReference type="Proteomes" id="UP001178148"/>
    </source>
</evidence>
<dbReference type="AlphaFoldDB" id="A0AA90SX70"/>
<comment type="caution">
    <text evidence="2">The sequence shown here is derived from an EMBL/GenBank/DDBJ whole genome shotgun (WGS) entry which is preliminary data.</text>
</comment>
<keyword evidence="3" id="KW-1185">Reference proteome</keyword>
<gene>
    <name evidence="2" type="ORF">QS748_03935</name>
</gene>